<reference evidence="2 3" key="1">
    <citation type="journal article" date="2015" name="Infect. Genet. Evol.">
        <title>Genomic sequences of six botulinum neurotoxin-producing strains representing three clostridial species illustrate the mobility and diversity of botulinum neurotoxin genes.</title>
        <authorList>
            <person name="Smith T.J."/>
            <person name="Hill K.K."/>
            <person name="Xie G."/>
            <person name="Foley B.T."/>
            <person name="Williamson C.H."/>
            <person name="Foster J.T."/>
            <person name="Johnson S.L."/>
            <person name="Chertkov O."/>
            <person name="Teshima H."/>
            <person name="Gibbons H.S."/>
            <person name="Johnsky L.A."/>
            <person name="Karavis M.A."/>
            <person name="Smith L.A."/>
        </authorList>
    </citation>
    <scope>NUCLEOTIDE SEQUENCE [LARGE SCALE GENOMIC DNA]</scope>
    <source>
        <strain evidence="2 3">CDC 2741</strain>
    </source>
</reference>
<dbReference type="Proteomes" id="UP000031366">
    <property type="component" value="Unassembled WGS sequence"/>
</dbReference>
<dbReference type="AlphaFoldDB" id="A0A0C1TZ13"/>
<sequence length="211" mass="24738">MKYIDMENWPRKNHYNHFKALDYPHFNICGNIDITQFYKFIKENENPFFPSFLFFSVKTANYIKEFRYRIREDGVVEHDAVNPAFTIMTTKGVFSFCTVEYVDNYNEFILNAKIKIEAAKNIVNLEDEPGRDDLLYITSVPWISFTSVVHPVHMNPVDSIPRIAWGKFFEENGKMKIPLSIQAHHSLLDGDHIGKYFTLIQGFLNNPDKNL</sequence>
<dbReference type="PANTHER" id="PTHR38474:SF1">
    <property type="entry name" value="SLR0299 PROTEIN"/>
    <property type="match status" value="1"/>
</dbReference>
<dbReference type="PANTHER" id="PTHR38474">
    <property type="entry name" value="SLR0299 PROTEIN"/>
    <property type="match status" value="1"/>
</dbReference>
<keyword evidence="3" id="KW-1185">Reference proteome</keyword>
<comment type="caution">
    <text evidence="2">The sequence shown here is derived from an EMBL/GenBank/DDBJ whole genome shotgun (WGS) entry which is preliminary data.</text>
</comment>
<feature type="active site" description="Proton acceptor" evidence="1">
    <location>
        <position position="185"/>
    </location>
</feature>
<dbReference type="Gene3D" id="3.30.559.10">
    <property type="entry name" value="Chloramphenicol acetyltransferase-like domain"/>
    <property type="match status" value="1"/>
</dbReference>
<accession>A0A0C1TZ13</accession>
<evidence type="ECO:0000313" key="2">
    <source>
        <dbReference type="EMBL" id="KIE44483.1"/>
    </source>
</evidence>
<dbReference type="GO" id="GO:0008811">
    <property type="term" value="F:chloramphenicol O-acetyltransferase activity"/>
    <property type="evidence" value="ECO:0007669"/>
    <property type="project" value="InterPro"/>
</dbReference>
<dbReference type="SMART" id="SM01059">
    <property type="entry name" value="CAT"/>
    <property type="match status" value="1"/>
</dbReference>
<dbReference type="EMBL" id="AYSO01000020">
    <property type="protein sequence ID" value="KIE44483.1"/>
    <property type="molecule type" value="Genomic_DNA"/>
</dbReference>
<organism evidence="2 3">
    <name type="scientific">Clostridium argentinense CDC 2741</name>
    <dbReference type="NCBI Taxonomy" id="1418104"/>
    <lineage>
        <taxon>Bacteria</taxon>
        <taxon>Bacillati</taxon>
        <taxon>Bacillota</taxon>
        <taxon>Clostridia</taxon>
        <taxon>Eubacteriales</taxon>
        <taxon>Clostridiaceae</taxon>
        <taxon>Clostridium</taxon>
    </lineage>
</organism>
<gene>
    <name evidence="2" type="ORF">U732_895</name>
</gene>
<name>A0A0C1TZ13_9CLOT</name>
<dbReference type="RefSeq" id="WP_039637052.1">
    <property type="nucleotide sequence ID" value="NZ_AYSO01000020.1"/>
</dbReference>
<dbReference type="SUPFAM" id="SSF52777">
    <property type="entry name" value="CoA-dependent acyltransferases"/>
    <property type="match status" value="1"/>
</dbReference>
<dbReference type="OrthoDB" id="9801766at2"/>
<dbReference type="STRING" id="29341.RSJ17_07280"/>
<dbReference type="InterPro" id="IPR023213">
    <property type="entry name" value="CAT-like_dom_sf"/>
</dbReference>
<keyword evidence="2" id="KW-0808">Transferase</keyword>
<dbReference type="Pfam" id="PF00302">
    <property type="entry name" value="CAT"/>
    <property type="match status" value="1"/>
</dbReference>
<evidence type="ECO:0000256" key="1">
    <source>
        <dbReference type="PIRSR" id="PIRSR000440-1"/>
    </source>
</evidence>
<dbReference type="PIRSF" id="PIRSF000440">
    <property type="entry name" value="CAT"/>
    <property type="match status" value="1"/>
</dbReference>
<protein>
    <submittedName>
        <fullName evidence="2">Chloramphenicol acetyltransferase family protein</fullName>
    </submittedName>
</protein>
<evidence type="ECO:0000313" key="3">
    <source>
        <dbReference type="Proteomes" id="UP000031366"/>
    </source>
</evidence>
<proteinExistence type="predicted"/>
<dbReference type="InterPro" id="IPR001707">
    <property type="entry name" value="Cmp_AcTrfase"/>
</dbReference>